<accession>A0A0F7L6J9</accession>
<sequence length="203" mass="21239">MDLRALCNPCRCRLCGPPCIPCRCRGARPYSRKGLRAVDVSPLVSVGVGVIHHYDLRQFASRPGCGLRQSPASSSPSSSARTALAHSNPLLCSQSLNVSNSQMDAAARISWISDPPRRGNPRMACNPSVGNGPPLPPGGGSRFDSIGIRLKRAYLPTGCCSALCSLVGMLPPPPPAAIPPGPSRYPHHTTLLAALTAAATVTQ</sequence>
<name>A0A0F7L6J9_9VIRU</name>
<reference evidence="1" key="2">
    <citation type="submission" date="2015-03" db="EMBL/GenBank/DDBJ databases">
        <authorList>
            <person name="Chow C.-E.T."/>
            <person name="Winget D.M."/>
            <person name="White R.A.III."/>
            <person name="Hallam S.J."/>
            <person name="Suttle C.A."/>
        </authorList>
    </citation>
    <scope>NUCLEOTIDE SEQUENCE</scope>
    <source>
        <strain evidence="1">Anoxic2_1</strain>
    </source>
</reference>
<proteinExistence type="predicted"/>
<organism evidence="1">
    <name type="scientific">uncultured marine virus</name>
    <dbReference type="NCBI Taxonomy" id="186617"/>
    <lineage>
        <taxon>Viruses</taxon>
        <taxon>environmental samples</taxon>
    </lineage>
</organism>
<evidence type="ECO:0000313" key="1">
    <source>
        <dbReference type="EMBL" id="AKH46641.1"/>
    </source>
</evidence>
<reference evidence="1" key="1">
    <citation type="journal article" date="2015" name="Front. Microbiol.">
        <title>Combining genomic sequencing methods to explore viral diversity and reveal potential virus-host interactions.</title>
        <authorList>
            <person name="Chow C.E."/>
            <person name="Winget D.M."/>
            <person name="White R.A.III."/>
            <person name="Hallam S.J."/>
            <person name="Suttle C.A."/>
        </authorList>
    </citation>
    <scope>NUCLEOTIDE SEQUENCE</scope>
    <source>
        <strain evidence="1">Anoxic2_1</strain>
    </source>
</reference>
<dbReference type="EMBL" id="KR029585">
    <property type="protein sequence ID" value="AKH46641.1"/>
    <property type="molecule type" value="Genomic_DNA"/>
</dbReference>
<protein>
    <submittedName>
        <fullName evidence="1">Uncharacterized protein</fullName>
    </submittedName>
</protein>